<dbReference type="Proteomes" id="UP000326924">
    <property type="component" value="Unassembled WGS sequence"/>
</dbReference>
<evidence type="ECO:0000256" key="1">
    <source>
        <dbReference type="SAM" id="MobiDB-lite"/>
    </source>
</evidence>
<name>A0A5J5EE73_9PEZI</name>
<feature type="compositionally biased region" description="Polar residues" evidence="1">
    <location>
        <begin position="79"/>
        <end position="92"/>
    </location>
</feature>
<evidence type="ECO:0000313" key="3">
    <source>
        <dbReference type="EMBL" id="KAA8893216.1"/>
    </source>
</evidence>
<protein>
    <submittedName>
        <fullName evidence="3">Uncharacterized protein</fullName>
    </submittedName>
</protein>
<feature type="region of interest" description="Disordered" evidence="1">
    <location>
        <begin position="72"/>
        <end position="108"/>
    </location>
</feature>
<gene>
    <name evidence="3" type="ORF">FN846DRAFT_550681</name>
</gene>
<dbReference type="EMBL" id="VXIS01000479">
    <property type="protein sequence ID" value="KAA8893216.1"/>
    <property type="molecule type" value="Genomic_DNA"/>
</dbReference>
<reference evidence="3 4" key="1">
    <citation type="submission" date="2019-09" db="EMBL/GenBank/DDBJ databases">
        <title>Draft genome of the ectomycorrhizal ascomycete Sphaerosporella brunnea.</title>
        <authorList>
            <consortium name="DOE Joint Genome Institute"/>
            <person name="Benucci G.M."/>
            <person name="Marozzi G."/>
            <person name="Antonielli L."/>
            <person name="Sanchez S."/>
            <person name="Marco P."/>
            <person name="Wang X."/>
            <person name="Falini L.B."/>
            <person name="Barry K."/>
            <person name="Haridas S."/>
            <person name="Lipzen A."/>
            <person name="Labutti K."/>
            <person name="Grigoriev I.V."/>
            <person name="Murat C."/>
            <person name="Martin F."/>
            <person name="Albertini E."/>
            <person name="Donnini D."/>
            <person name="Bonito G."/>
        </authorList>
    </citation>
    <scope>NUCLEOTIDE SEQUENCE [LARGE SCALE GENOMIC DNA]</scope>
    <source>
        <strain evidence="3 4">Sb_GMNB300</strain>
    </source>
</reference>
<accession>A0A5J5EE73</accession>
<dbReference type="AlphaFoldDB" id="A0A5J5EE73"/>
<proteinExistence type="predicted"/>
<feature type="compositionally biased region" description="Low complexity" evidence="1">
    <location>
        <begin position="93"/>
        <end position="105"/>
    </location>
</feature>
<keyword evidence="2" id="KW-0732">Signal</keyword>
<dbReference type="InParanoid" id="A0A5J5EE73"/>
<evidence type="ECO:0000256" key="2">
    <source>
        <dbReference type="SAM" id="SignalP"/>
    </source>
</evidence>
<organism evidence="3 4">
    <name type="scientific">Sphaerosporella brunnea</name>
    <dbReference type="NCBI Taxonomy" id="1250544"/>
    <lineage>
        <taxon>Eukaryota</taxon>
        <taxon>Fungi</taxon>
        <taxon>Dikarya</taxon>
        <taxon>Ascomycota</taxon>
        <taxon>Pezizomycotina</taxon>
        <taxon>Pezizomycetes</taxon>
        <taxon>Pezizales</taxon>
        <taxon>Pyronemataceae</taxon>
        <taxon>Sphaerosporella</taxon>
    </lineage>
</organism>
<feature type="signal peptide" evidence="2">
    <location>
        <begin position="1"/>
        <end position="17"/>
    </location>
</feature>
<evidence type="ECO:0000313" key="4">
    <source>
        <dbReference type="Proteomes" id="UP000326924"/>
    </source>
</evidence>
<feature type="chain" id="PRO_5023844409" evidence="2">
    <location>
        <begin position="18"/>
        <end position="362"/>
    </location>
</feature>
<sequence>MVIVVCILVTCPPCMQASWLLHPLVLLSTTTTIMLPSPKPTILQPPKFAPLHVQPPQPMQPMSPRQTQLHPLLAGGVHNPNTAPMNSSSVSTAAPKPAQANAADPELPGNYLNAGYEPSIAGPPAPPRPTNLTLREAFALINPAVNESTFDRLRLGLSIRTLPASSFLPHLTAADYANYLFFLALRDVLLTLLHTRATEEEETEAAAVMGGGDERFYILLEEFLAAERKVHEYWRLLGKSFPPPLREAFTRFKKALMLPPGASGVEEVVMAINWAFLILVHLEQPARRWVEERFPGLCKGRVFPWESFLRVMKAGFGGGTPRVRAEVKVPEDGLDRARHMAEAVLSEDWWECDPERRYTIDV</sequence>
<keyword evidence="4" id="KW-1185">Reference proteome</keyword>
<comment type="caution">
    <text evidence="3">The sequence shown here is derived from an EMBL/GenBank/DDBJ whole genome shotgun (WGS) entry which is preliminary data.</text>
</comment>